<keyword evidence="3" id="KW-0969">Cilium</keyword>
<reference evidence="3 4" key="1">
    <citation type="journal article" date="2012" name="J. Bacteriol.">
        <title>Genome sequence of Sphingobium indicum B90A, a hexachlorocyclohexane-degrading bacterium.</title>
        <authorList>
            <person name="Anand S."/>
            <person name="Sangwan N."/>
            <person name="Lata P."/>
            <person name="Kaur J."/>
            <person name="Dua A."/>
            <person name="Singh A.K."/>
            <person name="Verma M."/>
            <person name="Kaur J."/>
            <person name="Khurana J.P."/>
            <person name="Khurana P."/>
            <person name="Mathur S."/>
            <person name="Lal R."/>
        </authorList>
    </citation>
    <scope>NUCLEOTIDE SEQUENCE [LARGE SCALE GENOMIC DNA]</scope>
    <source>
        <strain evidence="4">DSM 16412 / CCM 7286 / MTCC 6364 / B90A</strain>
    </source>
</reference>
<feature type="compositionally biased region" description="Low complexity" evidence="1">
    <location>
        <begin position="1"/>
        <end position="17"/>
    </location>
</feature>
<feature type="domain" description="Flagellar protein FlgJ N-terminal" evidence="2">
    <location>
        <begin position="40"/>
        <end position="86"/>
    </location>
</feature>
<evidence type="ECO:0000259" key="2">
    <source>
        <dbReference type="Pfam" id="PF10135"/>
    </source>
</evidence>
<sequence length="104" mass="10730">MQIGATTGTATQPGGTQDKAGLEKAAQQFEAIFLRQMMGAMRSASLAEGISDSSATDQFRDMADARTADSMASRGTLGIAEMLMRQFGARPGASAPTGPADKAE</sequence>
<keyword evidence="3" id="KW-0966">Cell projection</keyword>
<dbReference type="PRINTS" id="PR01002">
    <property type="entry name" value="FLGFLGJ"/>
</dbReference>
<evidence type="ECO:0000313" key="3">
    <source>
        <dbReference type="EMBL" id="APL95306.1"/>
    </source>
</evidence>
<keyword evidence="3" id="KW-0282">Flagellum</keyword>
<evidence type="ECO:0000313" key="4">
    <source>
        <dbReference type="Proteomes" id="UP000004550"/>
    </source>
</evidence>
<organism evidence="3 4">
    <name type="scientific">Sphingobium indicum (strain DSM 16412 / CCM 7286 / MTCC 6364 / B90A)</name>
    <dbReference type="NCBI Taxonomy" id="861109"/>
    <lineage>
        <taxon>Bacteria</taxon>
        <taxon>Pseudomonadati</taxon>
        <taxon>Pseudomonadota</taxon>
        <taxon>Alphaproteobacteria</taxon>
        <taxon>Sphingomonadales</taxon>
        <taxon>Sphingomonadaceae</taxon>
        <taxon>Sphingobium</taxon>
    </lineage>
</organism>
<protein>
    <submittedName>
        <fullName evidence="3">Flagellar biosynthesis protein FlgI</fullName>
    </submittedName>
</protein>
<accession>A0A1L5BR10</accession>
<dbReference type="RefSeq" id="WP_007682577.1">
    <property type="nucleotide sequence ID" value="NZ_CP013070.1"/>
</dbReference>
<evidence type="ECO:0000256" key="1">
    <source>
        <dbReference type="SAM" id="MobiDB-lite"/>
    </source>
</evidence>
<dbReference type="Pfam" id="PF10135">
    <property type="entry name" value="Rod-binding"/>
    <property type="match status" value="1"/>
</dbReference>
<dbReference type="InterPro" id="IPR019301">
    <property type="entry name" value="Flagellar_prot_FlgJ_N"/>
</dbReference>
<feature type="region of interest" description="Disordered" evidence="1">
    <location>
        <begin position="1"/>
        <end position="22"/>
    </location>
</feature>
<proteinExistence type="predicted"/>
<dbReference type="KEGG" id="sinb:SIDU_12720"/>
<dbReference type="AlphaFoldDB" id="A0A1L5BR10"/>
<dbReference type="EMBL" id="CP013070">
    <property type="protein sequence ID" value="APL95306.1"/>
    <property type="molecule type" value="Genomic_DNA"/>
</dbReference>
<dbReference type="Proteomes" id="UP000004550">
    <property type="component" value="Chromosome"/>
</dbReference>
<gene>
    <name evidence="3" type="ORF">SIDU_12720</name>
</gene>
<name>A0A1L5BR10_SPHIB</name>